<sequence>MQYRPYGKEGFEVSAFGMGCMRLPRIVKADGSVEVDREKAFELIRYAADHGVNYFDTAYGYHRQKSEEILGEALDGGYRERVKIATKQPFAVMKTQSNIRRNLENTLKKLRTDHIDVYLIHNIQASAWEDIKKRKVIEEYEKFKEEGLIGAIAFSYHGEYEPFKEILEFYPWAMCQVQQNLLDCDKEVTEEGIKLAGKQGTALVIMEPLRGGGLANAPDDVQAIYDEYPVKRSPAEWAFRYMYNHPEVSTILSGVTTLEQLKDNIRIFSQPDALPGVMTAEEMDIVQRAKAAYESRVTIPCTGCEYCMPCPKGVDIAGIFHKYNTGMMFRNFDNPQRTYMFTRNAGQDVSKCIACGACMTKCPQHIEIVDQLRVAHAALDGWNE</sequence>
<keyword evidence="2" id="KW-0408">Iron</keyword>
<dbReference type="CDD" id="cd19096">
    <property type="entry name" value="AKR_Fe-S_oxidoreductase"/>
    <property type="match status" value="1"/>
</dbReference>
<dbReference type="InterPro" id="IPR017900">
    <property type="entry name" value="4Fe4S_Fe_S_CS"/>
</dbReference>
<evidence type="ECO:0000259" key="4">
    <source>
        <dbReference type="PROSITE" id="PS51379"/>
    </source>
</evidence>
<protein>
    <submittedName>
        <fullName evidence="5">Aldo/keto reductase</fullName>
    </submittedName>
</protein>
<dbReference type="PROSITE" id="PS00198">
    <property type="entry name" value="4FE4S_FER_1"/>
    <property type="match status" value="1"/>
</dbReference>
<dbReference type="PANTHER" id="PTHR43312">
    <property type="entry name" value="D-THREO-ALDOSE 1-DEHYDROGENASE"/>
    <property type="match status" value="1"/>
</dbReference>
<dbReference type="InterPro" id="IPR023210">
    <property type="entry name" value="NADP_OxRdtase_dom"/>
</dbReference>
<feature type="domain" description="4Fe-4S ferredoxin-type" evidence="4">
    <location>
        <begin position="343"/>
        <end position="371"/>
    </location>
</feature>
<dbReference type="Proteomes" id="UP000623172">
    <property type="component" value="Unassembled WGS sequence"/>
</dbReference>
<dbReference type="GO" id="GO:0051536">
    <property type="term" value="F:iron-sulfur cluster binding"/>
    <property type="evidence" value="ECO:0007669"/>
    <property type="project" value="UniProtKB-KW"/>
</dbReference>
<organism evidence="5 6">
    <name type="scientific">Gehongia tenuis</name>
    <dbReference type="NCBI Taxonomy" id="2763655"/>
    <lineage>
        <taxon>Bacteria</taxon>
        <taxon>Bacillati</taxon>
        <taxon>Bacillota</taxon>
        <taxon>Clostridia</taxon>
        <taxon>Christensenellales</taxon>
        <taxon>Christensenellaceae</taxon>
        <taxon>Gehongia</taxon>
    </lineage>
</organism>
<keyword evidence="6" id="KW-1185">Reference proteome</keyword>
<evidence type="ECO:0000313" key="5">
    <source>
        <dbReference type="EMBL" id="MBC8531918.1"/>
    </source>
</evidence>
<dbReference type="PROSITE" id="PS51379">
    <property type="entry name" value="4FE4S_FER_2"/>
    <property type="match status" value="1"/>
</dbReference>
<keyword evidence="1" id="KW-0479">Metal-binding</keyword>
<keyword evidence="3" id="KW-0411">Iron-sulfur</keyword>
<dbReference type="SUPFAM" id="SSF51430">
    <property type="entry name" value="NAD(P)-linked oxidoreductase"/>
    <property type="match status" value="1"/>
</dbReference>
<dbReference type="RefSeq" id="WP_249316718.1">
    <property type="nucleotide sequence ID" value="NZ_JACRSR010000003.1"/>
</dbReference>
<evidence type="ECO:0000256" key="2">
    <source>
        <dbReference type="ARBA" id="ARBA00023004"/>
    </source>
</evidence>
<evidence type="ECO:0000256" key="3">
    <source>
        <dbReference type="ARBA" id="ARBA00023014"/>
    </source>
</evidence>
<dbReference type="PANTHER" id="PTHR43312:SF2">
    <property type="entry name" value="OXIDOREDUCTASE"/>
    <property type="match status" value="1"/>
</dbReference>
<accession>A0A926HQ69</accession>
<proteinExistence type="predicted"/>
<dbReference type="InterPro" id="IPR036812">
    <property type="entry name" value="NAD(P)_OxRdtase_dom_sf"/>
</dbReference>
<dbReference type="Pfam" id="PF00248">
    <property type="entry name" value="Aldo_ket_red"/>
    <property type="match status" value="1"/>
</dbReference>
<evidence type="ECO:0000256" key="1">
    <source>
        <dbReference type="ARBA" id="ARBA00022723"/>
    </source>
</evidence>
<dbReference type="EMBL" id="JACRSR010000003">
    <property type="protein sequence ID" value="MBC8531918.1"/>
    <property type="molecule type" value="Genomic_DNA"/>
</dbReference>
<dbReference type="Pfam" id="PF13187">
    <property type="entry name" value="Fer4_9"/>
    <property type="match status" value="1"/>
</dbReference>
<evidence type="ECO:0000313" key="6">
    <source>
        <dbReference type="Proteomes" id="UP000623172"/>
    </source>
</evidence>
<gene>
    <name evidence="5" type="ORF">H8696_08670</name>
</gene>
<dbReference type="InterPro" id="IPR017896">
    <property type="entry name" value="4Fe4S_Fe-S-bd"/>
</dbReference>
<comment type="caution">
    <text evidence="5">The sequence shown here is derived from an EMBL/GenBank/DDBJ whole genome shotgun (WGS) entry which is preliminary data.</text>
</comment>
<name>A0A926HQ69_9FIRM</name>
<dbReference type="SUPFAM" id="SSF46548">
    <property type="entry name" value="alpha-helical ferredoxin"/>
    <property type="match status" value="1"/>
</dbReference>
<dbReference type="InterPro" id="IPR053135">
    <property type="entry name" value="AKR2_Oxidoreductase"/>
</dbReference>
<reference evidence="5" key="1">
    <citation type="submission" date="2020-08" db="EMBL/GenBank/DDBJ databases">
        <title>Genome public.</title>
        <authorList>
            <person name="Liu C."/>
            <person name="Sun Q."/>
        </authorList>
    </citation>
    <scope>NUCLEOTIDE SEQUENCE</scope>
    <source>
        <strain evidence="5">NSJ-53</strain>
    </source>
</reference>
<dbReference type="GO" id="GO:0046872">
    <property type="term" value="F:metal ion binding"/>
    <property type="evidence" value="ECO:0007669"/>
    <property type="project" value="UniProtKB-KW"/>
</dbReference>
<dbReference type="Gene3D" id="3.20.20.100">
    <property type="entry name" value="NADP-dependent oxidoreductase domain"/>
    <property type="match status" value="1"/>
</dbReference>
<dbReference type="AlphaFoldDB" id="A0A926HQ69"/>